<accession>A0ACB6QYG8</accession>
<sequence>MKVIIVIQSPHTLSPKIILTNPSYSPSPPVLKHHDHSVHIPTLSPNAPSLGMVLELAEFFKLHDPINGPVTIPNIGVRIINAQDKIMKRLNVASPMASWDMLYFRLRRKFRRPIVEVLEVAYETKKTVVSSEKRGEKVIVTYTKTGDPESFASQSGSIEANILIGADGASLTVKRLVFRNAAGEYARYIILRGLVPEPDKYARYTHRQSRAAYTPYLYPYLDGITLTSPIALSPPQPSAEATTTDGRTHSAKSSEKSGPSSKLRLATTTRTLVSETARPCFVGDEQTLVRPYMGVGASRGAIHALELEKMMQNFCERRQGSWEVVARNIKECVVERVVFRRLGEVVMGSGGALGENTSVASLILGDSGQIFEIQFYLLAEPLAQTLGYFLISFQSPRTLSPNLFKPNMAAQAFKHVRTKVNCLLLPYS</sequence>
<comment type="caution">
    <text evidence="1">The sequence shown here is derived from an EMBL/GenBank/DDBJ whole genome shotgun (WGS) entry which is preliminary data.</text>
</comment>
<name>A0ACB6QYG8_9PLEO</name>
<protein>
    <submittedName>
        <fullName evidence="1">Uncharacterized protein</fullName>
    </submittedName>
</protein>
<evidence type="ECO:0000313" key="1">
    <source>
        <dbReference type="EMBL" id="KAF2472099.1"/>
    </source>
</evidence>
<keyword evidence="2" id="KW-1185">Reference proteome</keyword>
<dbReference type="EMBL" id="MU003503">
    <property type="protein sequence ID" value="KAF2472099.1"/>
    <property type="molecule type" value="Genomic_DNA"/>
</dbReference>
<organism evidence="1 2">
    <name type="scientific">Lindgomyces ingoldianus</name>
    <dbReference type="NCBI Taxonomy" id="673940"/>
    <lineage>
        <taxon>Eukaryota</taxon>
        <taxon>Fungi</taxon>
        <taxon>Dikarya</taxon>
        <taxon>Ascomycota</taxon>
        <taxon>Pezizomycotina</taxon>
        <taxon>Dothideomycetes</taxon>
        <taxon>Pleosporomycetidae</taxon>
        <taxon>Pleosporales</taxon>
        <taxon>Lindgomycetaceae</taxon>
        <taxon>Lindgomyces</taxon>
    </lineage>
</organism>
<reference evidence="1" key="1">
    <citation type="journal article" date="2020" name="Stud. Mycol.">
        <title>101 Dothideomycetes genomes: a test case for predicting lifestyles and emergence of pathogens.</title>
        <authorList>
            <person name="Haridas S."/>
            <person name="Albert R."/>
            <person name="Binder M."/>
            <person name="Bloem J."/>
            <person name="Labutti K."/>
            <person name="Salamov A."/>
            <person name="Andreopoulos B."/>
            <person name="Baker S."/>
            <person name="Barry K."/>
            <person name="Bills G."/>
            <person name="Bluhm B."/>
            <person name="Cannon C."/>
            <person name="Castanera R."/>
            <person name="Culley D."/>
            <person name="Daum C."/>
            <person name="Ezra D."/>
            <person name="Gonzalez J."/>
            <person name="Henrissat B."/>
            <person name="Kuo A."/>
            <person name="Liang C."/>
            <person name="Lipzen A."/>
            <person name="Lutzoni F."/>
            <person name="Magnuson J."/>
            <person name="Mondo S."/>
            <person name="Nolan M."/>
            <person name="Ohm R."/>
            <person name="Pangilinan J."/>
            <person name="Park H.-J."/>
            <person name="Ramirez L."/>
            <person name="Alfaro M."/>
            <person name="Sun H."/>
            <person name="Tritt A."/>
            <person name="Yoshinaga Y."/>
            <person name="Zwiers L.-H."/>
            <person name="Turgeon B."/>
            <person name="Goodwin S."/>
            <person name="Spatafora J."/>
            <person name="Crous P."/>
            <person name="Grigoriev I."/>
        </authorList>
    </citation>
    <scope>NUCLEOTIDE SEQUENCE</scope>
    <source>
        <strain evidence="1">ATCC 200398</strain>
    </source>
</reference>
<evidence type="ECO:0000313" key="2">
    <source>
        <dbReference type="Proteomes" id="UP000799755"/>
    </source>
</evidence>
<gene>
    <name evidence="1" type="ORF">BDR25DRAFT_353837</name>
</gene>
<proteinExistence type="predicted"/>
<dbReference type="Proteomes" id="UP000799755">
    <property type="component" value="Unassembled WGS sequence"/>
</dbReference>